<feature type="compositionally biased region" description="Basic residues" evidence="1">
    <location>
        <begin position="271"/>
        <end position="285"/>
    </location>
</feature>
<gene>
    <name evidence="3" type="ORF">ACFFPJ_02360</name>
</gene>
<feature type="transmembrane region" description="Helical" evidence="2">
    <location>
        <begin position="35"/>
        <end position="53"/>
    </location>
</feature>
<sequence>MKGLSITVALLADITLAGPSVRLRALTGPVTATQVGFLTAAVLIGGILISIVTTPDPLWWQLHFSRLGTFSVLSGYLFNSTLIATGAGVVAFGWRLRIEMKRHAGTAVLTNRRSATAVPILVVLIGIHLSFVGIIPQNTNEFLHDRASTGAVFSFTAILLSSRWLLRGMHRGVARASRRVGIGLVVAVSVYVPGFINLAAFELIGFSLIFFWLLFFARSLGRHADEPRRSRPAVQRTASTHHTVVVAPRAHARRIHAAASGPSMTAVRPRTVTRPRAGARARHGTNRAPTSRQLDSEHHRARNAAPRVDRR</sequence>
<feature type="region of interest" description="Disordered" evidence="1">
    <location>
        <begin position="257"/>
        <end position="311"/>
    </location>
</feature>
<evidence type="ECO:0000313" key="4">
    <source>
        <dbReference type="Proteomes" id="UP001589611"/>
    </source>
</evidence>
<name>A0ABV5SWA2_9MICO</name>
<feature type="transmembrane region" description="Helical" evidence="2">
    <location>
        <begin position="178"/>
        <end position="197"/>
    </location>
</feature>
<feature type="transmembrane region" description="Helical" evidence="2">
    <location>
        <begin position="203"/>
        <end position="221"/>
    </location>
</feature>
<keyword evidence="2" id="KW-0812">Transmembrane</keyword>
<dbReference type="InterPro" id="IPR009339">
    <property type="entry name" value="DUF998"/>
</dbReference>
<evidence type="ECO:0000256" key="1">
    <source>
        <dbReference type="SAM" id="MobiDB-lite"/>
    </source>
</evidence>
<keyword evidence="2" id="KW-0472">Membrane</keyword>
<organism evidence="3 4">
    <name type="scientific">Microbacterium terregens</name>
    <dbReference type="NCBI Taxonomy" id="69363"/>
    <lineage>
        <taxon>Bacteria</taxon>
        <taxon>Bacillati</taxon>
        <taxon>Actinomycetota</taxon>
        <taxon>Actinomycetes</taxon>
        <taxon>Micrococcales</taxon>
        <taxon>Microbacteriaceae</taxon>
        <taxon>Microbacterium</taxon>
    </lineage>
</organism>
<reference evidence="3 4" key="1">
    <citation type="submission" date="2024-09" db="EMBL/GenBank/DDBJ databases">
        <authorList>
            <person name="Sun Q."/>
            <person name="Mori K."/>
        </authorList>
    </citation>
    <scope>NUCLEOTIDE SEQUENCE [LARGE SCALE GENOMIC DNA]</scope>
    <source>
        <strain evidence="3 4">JCM 1342</strain>
    </source>
</reference>
<comment type="caution">
    <text evidence="3">The sequence shown here is derived from an EMBL/GenBank/DDBJ whole genome shotgun (WGS) entry which is preliminary data.</text>
</comment>
<keyword evidence="2" id="KW-1133">Transmembrane helix</keyword>
<keyword evidence="4" id="KW-1185">Reference proteome</keyword>
<dbReference type="EMBL" id="JBHMBE010000001">
    <property type="protein sequence ID" value="MFB9644637.1"/>
    <property type="molecule type" value="Genomic_DNA"/>
</dbReference>
<dbReference type="RefSeq" id="WP_344711410.1">
    <property type="nucleotide sequence ID" value="NZ_BAAAWH010000001.1"/>
</dbReference>
<proteinExistence type="predicted"/>
<dbReference type="Proteomes" id="UP001589611">
    <property type="component" value="Unassembled WGS sequence"/>
</dbReference>
<feature type="transmembrane region" description="Helical" evidence="2">
    <location>
        <begin position="147"/>
        <end position="166"/>
    </location>
</feature>
<dbReference type="Pfam" id="PF06197">
    <property type="entry name" value="DUF998"/>
    <property type="match status" value="1"/>
</dbReference>
<feature type="transmembrane region" description="Helical" evidence="2">
    <location>
        <begin position="73"/>
        <end position="94"/>
    </location>
</feature>
<accession>A0ABV5SWA2</accession>
<evidence type="ECO:0000256" key="2">
    <source>
        <dbReference type="SAM" id="Phobius"/>
    </source>
</evidence>
<evidence type="ECO:0000313" key="3">
    <source>
        <dbReference type="EMBL" id="MFB9644637.1"/>
    </source>
</evidence>
<feature type="transmembrane region" description="Helical" evidence="2">
    <location>
        <begin position="115"/>
        <end position="135"/>
    </location>
</feature>
<protein>
    <submittedName>
        <fullName evidence="3">DUF998 domain-containing protein</fullName>
    </submittedName>
</protein>